<feature type="compositionally biased region" description="Polar residues" evidence="2">
    <location>
        <begin position="317"/>
        <end position="339"/>
    </location>
</feature>
<dbReference type="GO" id="GO:0042981">
    <property type="term" value="P:regulation of apoptotic process"/>
    <property type="evidence" value="ECO:0007669"/>
    <property type="project" value="InterPro"/>
</dbReference>
<dbReference type="InParanoid" id="A0A2T3AM80"/>
<dbReference type="STRING" id="2025994.A0A2T3AM80"/>
<feature type="compositionally biased region" description="Polar residues" evidence="2">
    <location>
        <begin position="396"/>
        <end position="406"/>
    </location>
</feature>
<feature type="compositionally biased region" description="Polar residues" evidence="2">
    <location>
        <begin position="745"/>
        <end position="754"/>
    </location>
</feature>
<feature type="region of interest" description="Disordered" evidence="2">
    <location>
        <begin position="654"/>
        <end position="732"/>
    </location>
</feature>
<dbReference type="PROSITE" id="PS01258">
    <property type="entry name" value="BH2"/>
    <property type="match status" value="1"/>
</dbReference>
<dbReference type="AlphaFoldDB" id="A0A2T3AM80"/>
<keyword evidence="4" id="KW-1185">Reference proteome</keyword>
<evidence type="ECO:0000256" key="2">
    <source>
        <dbReference type="SAM" id="MobiDB-lite"/>
    </source>
</evidence>
<organism evidence="3 4">
    <name type="scientific">Coniella lustricola</name>
    <dbReference type="NCBI Taxonomy" id="2025994"/>
    <lineage>
        <taxon>Eukaryota</taxon>
        <taxon>Fungi</taxon>
        <taxon>Dikarya</taxon>
        <taxon>Ascomycota</taxon>
        <taxon>Pezizomycotina</taxon>
        <taxon>Sordariomycetes</taxon>
        <taxon>Sordariomycetidae</taxon>
        <taxon>Diaporthales</taxon>
        <taxon>Schizoparmaceae</taxon>
        <taxon>Coniella</taxon>
    </lineage>
</organism>
<feature type="compositionally biased region" description="Pro residues" evidence="2">
    <location>
        <begin position="229"/>
        <end position="240"/>
    </location>
</feature>
<feature type="compositionally biased region" description="Polar residues" evidence="2">
    <location>
        <begin position="241"/>
        <end position="252"/>
    </location>
</feature>
<dbReference type="InterPro" id="IPR020726">
    <property type="entry name" value="Bcl2_BH2_motif_CS"/>
</dbReference>
<feature type="compositionally biased region" description="Polar residues" evidence="2">
    <location>
        <begin position="151"/>
        <end position="166"/>
    </location>
</feature>
<feature type="compositionally biased region" description="Polar residues" evidence="2">
    <location>
        <begin position="580"/>
        <end position="594"/>
    </location>
</feature>
<feature type="region of interest" description="Disordered" evidence="2">
    <location>
        <begin position="745"/>
        <end position="767"/>
    </location>
</feature>
<accession>A0A2T3AM80</accession>
<sequence>MADGRDGSRLRQRLNPLLTSLGGFSQHSNTPVSAVPYSATSYIASTPASAIQPYNPQQWIPSPMPAQGSQLPPPPYSPPRGPRPTSMSFEGSHLANMSVARAPLAAVHRPSPEPTTNQSFPPPPNARGSSRERRFGFPSLGRRREPDAIASPQSLTPSHQPSFTPSPSRPHGLSIHIPQTPSPMPSQNPSSPSAPPSARRAVSTGAIDTPTSARSRSASQSRWNQQAQVPPPPPGPPPPHSRSQSASRTFPASSEPVLSPPTRRPPPSGVAALGPVPPTPANWVDNDESGRQQVHSTNEPSHQVVPNFDHQVVIRASDTQVPTSSTGSPPAGLNRTNATRADKTLRQRRNESRTRDPDLSTEASIAALEDIVIPATSGDMSRARTGGRKTSRTREQAQNTPGSGDLSSEAEEDEGSRSTPRATDTSGRTLSNTEIPTPPFSPRPAKTPVSGEASSFVAPKALPTPPPRSRSVSRSIPTAVHGAATPLSSKSLAPVTKESLMRQNAEQFCQHTVERFRAFAQREAAATEETEKVRLFAEFIVSESRIRRERYSSAIGAMGSEIFDLTRDLFRPMTSRRESTASQASDFTPQSSEPTRSHRGSIGSEHQGEAFDVVEAGAAPVAVNAVSISPSGSATGGNYNSTFRPSLSPILSMSVSSRHDDDSRGRPASRWWESTSSGDGTKWERSKRESKYMSVPKEAREALQWTDDPLEGSSRGDSSTEYPPEKQGWHESPIEQSYRQTFSTQLTPYQSQQPPSLPNTPDPKYLDVSRLVTLPPPYPRHHPAVNNNHPELTDIRATVRTLADLSEVDATKTRFNHDSQVMYDEAEEAAKKRRLALGQNLHQEISLGRMSYAEAASIEADMNRSEKKASKELEKKGFELFQSQVVIPLNELLTNRITKATQLFDELRSRLFVENREPNPNMAQEEGDEQPELLEKLTLLKWIFETREVFHRASYDILSDRNERYREMVMTPYRLAGNEEKLAHASAFFAEDASKRAAAFADEVLQRTSEFRDVVEENVVRGVEVQLSAFWDIAPLFNRARGGAIASLADFRIQIPQAEIVENPSYIEHPLQYFYSLLLHAEKSTYQFIESQTNLFCLLHEVNEAVLMARVRVMEEQGQQSGRSKEQVEAFRRDEGQRLTDDLKEKVRVVQEQWRTAFGDRVELVKERVGEWLLETGGWDEALEDRGVGSL</sequence>
<dbReference type="EMBL" id="KZ678375">
    <property type="protein sequence ID" value="PSS03411.1"/>
    <property type="molecule type" value="Genomic_DNA"/>
</dbReference>
<feature type="compositionally biased region" description="Polar residues" evidence="2">
    <location>
        <begin position="291"/>
        <end position="301"/>
    </location>
</feature>
<gene>
    <name evidence="3" type="ORF">BD289DRAFT_359030</name>
</gene>
<proteinExistence type="inferred from homology"/>
<evidence type="ECO:0000256" key="1">
    <source>
        <dbReference type="ARBA" id="ARBA00009458"/>
    </source>
</evidence>
<feature type="compositionally biased region" description="Basic and acidic residues" evidence="2">
    <location>
        <begin position="681"/>
        <end position="701"/>
    </location>
</feature>
<protein>
    <submittedName>
        <fullName evidence="3">Uncharacterized protein</fullName>
    </submittedName>
</protein>
<evidence type="ECO:0000313" key="4">
    <source>
        <dbReference type="Proteomes" id="UP000241462"/>
    </source>
</evidence>
<comment type="similarity">
    <text evidence="1">Belongs to the Bcl-2 family.</text>
</comment>
<feature type="compositionally biased region" description="Pro residues" evidence="2">
    <location>
        <begin position="258"/>
        <end position="268"/>
    </location>
</feature>
<feature type="region of interest" description="Disordered" evidence="2">
    <location>
        <begin position="54"/>
        <end position="491"/>
    </location>
</feature>
<feature type="compositionally biased region" description="Pro residues" evidence="2">
    <location>
        <begin position="71"/>
        <end position="82"/>
    </location>
</feature>
<feature type="region of interest" description="Disordered" evidence="2">
    <location>
        <begin position="574"/>
        <end position="605"/>
    </location>
</feature>
<dbReference type="OrthoDB" id="5367052at2759"/>
<evidence type="ECO:0000313" key="3">
    <source>
        <dbReference type="EMBL" id="PSS03411.1"/>
    </source>
</evidence>
<reference evidence="3 4" key="1">
    <citation type="journal article" date="2018" name="Mycol. Prog.">
        <title>Coniella lustricola, a new species from submerged detritus.</title>
        <authorList>
            <person name="Raudabaugh D.B."/>
            <person name="Iturriaga T."/>
            <person name="Carver A."/>
            <person name="Mondo S."/>
            <person name="Pangilinan J."/>
            <person name="Lipzen A."/>
            <person name="He G."/>
            <person name="Amirebrahimi M."/>
            <person name="Grigoriev I.V."/>
            <person name="Miller A.N."/>
        </authorList>
    </citation>
    <scope>NUCLEOTIDE SEQUENCE [LARGE SCALE GENOMIC DNA]</scope>
    <source>
        <strain evidence="3 4">B22-T-1</strain>
    </source>
</reference>
<feature type="compositionally biased region" description="Basic and acidic residues" evidence="2">
    <location>
        <begin position="723"/>
        <end position="732"/>
    </location>
</feature>
<feature type="compositionally biased region" description="Basic and acidic residues" evidence="2">
    <location>
        <begin position="340"/>
        <end position="358"/>
    </location>
</feature>
<feature type="compositionally biased region" description="Polar residues" evidence="2">
    <location>
        <begin position="417"/>
        <end position="435"/>
    </location>
</feature>
<feature type="compositionally biased region" description="Low complexity" evidence="2">
    <location>
        <begin position="212"/>
        <end position="228"/>
    </location>
</feature>
<dbReference type="Proteomes" id="UP000241462">
    <property type="component" value="Unassembled WGS sequence"/>
</dbReference>
<name>A0A2T3AM80_9PEZI</name>